<dbReference type="PANTHER" id="PTHR44846:SF1">
    <property type="entry name" value="MANNOSYL-D-GLYCERATE TRANSPORT_METABOLISM SYSTEM REPRESSOR MNGR-RELATED"/>
    <property type="match status" value="1"/>
</dbReference>
<organism evidence="6 7">
    <name type="scientific">Micromonospora wenchangensis</name>
    <dbReference type="NCBI Taxonomy" id="1185415"/>
    <lineage>
        <taxon>Bacteria</taxon>
        <taxon>Bacillati</taxon>
        <taxon>Actinomycetota</taxon>
        <taxon>Actinomycetes</taxon>
        <taxon>Micromonosporales</taxon>
        <taxon>Micromonosporaceae</taxon>
        <taxon>Micromonospora</taxon>
    </lineage>
</organism>
<keyword evidence="2" id="KW-0238">DNA-binding</keyword>
<dbReference type="Pfam" id="PF00392">
    <property type="entry name" value="GntR"/>
    <property type="match status" value="1"/>
</dbReference>
<dbReference type="SMART" id="SM00866">
    <property type="entry name" value="UTRA"/>
    <property type="match status" value="1"/>
</dbReference>
<keyword evidence="3" id="KW-0804">Transcription</keyword>
<accession>A0A246RRT7</accession>
<protein>
    <recommendedName>
        <fullName evidence="5">HTH gntR-type domain-containing protein</fullName>
    </recommendedName>
</protein>
<dbReference type="CDD" id="cd07377">
    <property type="entry name" value="WHTH_GntR"/>
    <property type="match status" value="1"/>
</dbReference>
<dbReference type="InterPro" id="IPR000524">
    <property type="entry name" value="Tscrpt_reg_HTH_GntR"/>
</dbReference>
<dbReference type="SUPFAM" id="SSF64288">
    <property type="entry name" value="Chorismate lyase-like"/>
    <property type="match status" value="1"/>
</dbReference>
<reference evidence="6 7" key="1">
    <citation type="submission" date="2017-03" db="EMBL/GenBank/DDBJ databases">
        <title>Whole genome sequence of Micromonospora wenchangensis, isolated from mangrove soil.</title>
        <authorList>
            <person name="Yang H."/>
        </authorList>
    </citation>
    <scope>NUCLEOTIDE SEQUENCE [LARGE SCALE GENOMIC DNA]</scope>
    <source>
        <strain evidence="6 7">CCTCC AA 2012002</strain>
    </source>
</reference>
<gene>
    <name evidence="6" type="ORF">B5D80_05220</name>
</gene>
<dbReference type="Proteomes" id="UP000197174">
    <property type="component" value="Unassembled WGS sequence"/>
</dbReference>
<comment type="caution">
    <text evidence="6">The sequence shown here is derived from an EMBL/GenBank/DDBJ whole genome shotgun (WGS) entry which is preliminary data.</text>
</comment>
<evidence type="ECO:0000256" key="1">
    <source>
        <dbReference type="ARBA" id="ARBA00023015"/>
    </source>
</evidence>
<dbReference type="GO" id="GO:0045892">
    <property type="term" value="P:negative regulation of DNA-templated transcription"/>
    <property type="evidence" value="ECO:0007669"/>
    <property type="project" value="TreeGrafter"/>
</dbReference>
<dbReference type="PROSITE" id="PS50949">
    <property type="entry name" value="HTH_GNTR"/>
    <property type="match status" value="1"/>
</dbReference>
<dbReference type="SMART" id="SM00345">
    <property type="entry name" value="HTH_GNTR"/>
    <property type="match status" value="1"/>
</dbReference>
<evidence type="ECO:0000313" key="7">
    <source>
        <dbReference type="Proteomes" id="UP000197174"/>
    </source>
</evidence>
<proteinExistence type="predicted"/>
<dbReference type="AlphaFoldDB" id="A0A246RRT7"/>
<dbReference type="InterPro" id="IPR028978">
    <property type="entry name" value="Chorismate_lyase_/UTRA_dom_sf"/>
</dbReference>
<evidence type="ECO:0000259" key="5">
    <source>
        <dbReference type="PROSITE" id="PS50949"/>
    </source>
</evidence>
<dbReference type="GO" id="GO:0003700">
    <property type="term" value="F:DNA-binding transcription factor activity"/>
    <property type="evidence" value="ECO:0007669"/>
    <property type="project" value="InterPro"/>
</dbReference>
<dbReference type="Pfam" id="PF07702">
    <property type="entry name" value="UTRA"/>
    <property type="match status" value="1"/>
</dbReference>
<evidence type="ECO:0000313" key="6">
    <source>
        <dbReference type="EMBL" id="OWV11121.1"/>
    </source>
</evidence>
<evidence type="ECO:0000256" key="4">
    <source>
        <dbReference type="SAM" id="MobiDB-lite"/>
    </source>
</evidence>
<dbReference type="InterPro" id="IPR036388">
    <property type="entry name" value="WH-like_DNA-bd_sf"/>
</dbReference>
<feature type="region of interest" description="Disordered" evidence="4">
    <location>
        <begin position="1"/>
        <end position="22"/>
    </location>
</feature>
<evidence type="ECO:0000256" key="3">
    <source>
        <dbReference type="ARBA" id="ARBA00023163"/>
    </source>
</evidence>
<dbReference type="GO" id="GO:0003677">
    <property type="term" value="F:DNA binding"/>
    <property type="evidence" value="ECO:0007669"/>
    <property type="project" value="UniProtKB-KW"/>
</dbReference>
<dbReference type="Gene3D" id="1.10.10.10">
    <property type="entry name" value="Winged helix-like DNA-binding domain superfamily/Winged helix DNA-binding domain"/>
    <property type="match status" value="1"/>
</dbReference>
<dbReference type="InterPro" id="IPR050679">
    <property type="entry name" value="Bact_HTH_transcr_reg"/>
</dbReference>
<keyword evidence="7" id="KW-1185">Reference proteome</keyword>
<dbReference type="PANTHER" id="PTHR44846">
    <property type="entry name" value="MANNOSYL-D-GLYCERATE TRANSPORT/METABOLISM SYSTEM REPRESSOR MNGR-RELATED"/>
    <property type="match status" value="1"/>
</dbReference>
<dbReference type="SUPFAM" id="SSF46785">
    <property type="entry name" value="Winged helix' DNA-binding domain"/>
    <property type="match status" value="1"/>
</dbReference>
<keyword evidence="1" id="KW-0805">Transcription regulation</keyword>
<dbReference type="InterPro" id="IPR011663">
    <property type="entry name" value="UTRA"/>
</dbReference>
<dbReference type="EMBL" id="MZMV01000006">
    <property type="protein sequence ID" value="OWV11121.1"/>
    <property type="molecule type" value="Genomic_DNA"/>
</dbReference>
<feature type="compositionally biased region" description="Basic residues" evidence="4">
    <location>
        <begin position="1"/>
        <end position="10"/>
    </location>
</feature>
<sequence length="266" mass="29211">MGSRRRHRHLGPGQHHAQVRAGLPASPVGLVMTTKLSQIRTELRHRVAGLPAHSALPRERDLAEELGVSRTTLRQALRELLDAGLVYTIRGQGTFVSDTRIAKGTSLSGFTEDMLARGLQPSSKLIVADAMVARDADASDLGLPEGSLLYRVERLRLADGAPMCLEEVHLPADLFPGLLVENLDTGLYGIMKDRYHVQVTVAQQMIAAVVPTRRQCDLLEIPPSAALLEVRRIGYDGRGRAVERAVSLYRGDRYHFSLTARRGEAD</sequence>
<feature type="domain" description="HTH gntR-type" evidence="5">
    <location>
        <begin position="33"/>
        <end position="99"/>
    </location>
</feature>
<dbReference type="InterPro" id="IPR036390">
    <property type="entry name" value="WH_DNA-bd_sf"/>
</dbReference>
<dbReference type="PRINTS" id="PR00035">
    <property type="entry name" value="HTHGNTR"/>
</dbReference>
<name>A0A246RRT7_9ACTN</name>
<dbReference type="Gene3D" id="3.40.1410.10">
    <property type="entry name" value="Chorismate lyase-like"/>
    <property type="match status" value="1"/>
</dbReference>
<evidence type="ECO:0000256" key="2">
    <source>
        <dbReference type="ARBA" id="ARBA00023125"/>
    </source>
</evidence>